<dbReference type="OrthoDB" id="286301at2759"/>
<organism evidence="2 3">
    <name type="scientific">Carpinus fangiana</name>
    <dbReference type="NCBI Taxonomy" id="176857"/>
    <lineage>
        <taxon>Eukaryota</taxon>
        <taxon>Viridiplantae</taxon>
        <taxon>Streptophyta</taxon>
        <taxon>Embryophyta</taxon>
        <taxon>Tracheophyta</taxon>
        <taxon>Spermatophyta</taxon>
        <taxon>Magnoliopsida</taxon>
        <taxon>eudicotyledons</taxon>
        <taxon>Gunneridae</taxon>
        <taxon>Pentapetalae</taxon>
        <taxon>rosids</taxon>
        <taxon>fabids</taxon>
        <taxon>Fagales</taxon>
        <taxon>Betulaceae</taxon>
        <taxon>Carpinus</taxon>
    </lineage>
</organism>
<dbReference type="InterPro" id="IPR044654">
    <property type="entry name" value="FLA15/16/17/18"/>
</dbReference>
<gene>
    <name evidence="2" type="ORF">FH972_014383</name>
</gene>
<dbReference type="EMBL" id="CM017326">
    <property type="protein sequence ID" value="KAE8075689.1"/>
    <property type="molecule type" value="Genomic_DNA"/>
</dbReference>
<proteinExistence type="predicted"/>
<keyword evidence="3" id="KW-1185">Reference proteome</keyword>
<protein>
    <submittedName>
        <fullName evidence="2">Uncharacterized protein</fullName>
    </submittedName>
</protein>
<reference evidence="2 3" key="1">
    <citation type="submission" date="2019-06" db="EMBL/GenBank/DDBJ databases">
        <title>A chromosomal-level reference genome of Carpinus fangiana (Coryloideae, Betulaceae).</title>
        <authorList>
            <person name="Yang X."/>
            <person name="Wang Z."/>
            <person name="Zhang L."/>
            <person name="Hao G."/>
            <person name="Liu J."/>
            <person name="Yang Y."/>
        </authorList>
    </citation>
    <scope>NUCLEOTIDE SEQUENCE [LARGE SCALE GENOMIC DNA]</scope>
    <source>
        <strain evidence="2">Cfa_2016G</strain>
        <tissue evidence="2">Leaf</tissue>
    </source>
</reference>
<name>A0A5N6R9Y5_9ROSI</name>
<evidence type="ECO:0000313" key="3">
    <source>
        <dbReference type="Proteomes" id="UP000327013"/>
    </source>
</evidence>
<dbReference type="PANTHER" id="PTHR32499">
    <property type="entry name" value="FASCICLIN-LIKE ARABINOGALACTAN PROTEIN 16"/>
    <property type="match status" value="1"/>
</dbReference>
<feature type="region of interest" description="Disordered" evidence="1">
    <location>
        <begin position="135"/>
        <end position="163"/>
    </location>
</feature>
<evidence type="ECO:0000256" key="1">
    <source>
        <dbReference type="SAM" id="MobiDB-lite"/>
    </source>
</evidence>
<dbReference type="Proteomes" id="UP000327013">
    <property type="component" value="Chromosome 6"/>
</dbReference>
<feature type="region of interest" description="Disordered" evidence="1">
    <location>
        <begin position="53"/>
        <end position="108"/>
    </location>
</feature>
<sequence>MFVGSARVTHPQAVNRPDGVIHGIERFEIPESVQQDFNSRRSLWEIDPRTKRLKKLSKSRSQTSASAPSPTRFARTASSTRSTAHRLTLPPRFSIGRATRPPRSTSEHHVHVQEDLQGRISVPEMVLAVSHSAPYLSSQYEPGDPDYDPGDHGEQEEGRVAETGELERVRHYLVLARVRSLWVVRGRRGGGKLTLSLVVVEVKKKGGDKGDYEDFCNRELRPGLQNLMLEEGTSSFPPPSPALDKGNNCLALWECGGLVSMGNNNTTIVTIYTKSHMLPPSSHFLKVTHTRSLACTISRTLPPLPPSCLWLSPQETKNGNALQKLRISRAGIEGVSR</sequence>
<evidence type="ECO:0000313" key="2">
    <source>
        <dbReference type="EMBL" id="KAE8075689.1"/>
    </source>
</evidence>
<dbReference type="AlphaFoldDB" id="A0A5N6R9Y5"/>
<dbReference type="PANTHER" id="PTHR32499:SF5">
    <property type="entry name" value="FASCICLIN-LIKE ARABINOGALACTAN PROTEIN 17"/>
    <property type="match status" value="1"/>
</dbReference>
<accession>A0A5N6R9Y5</accession>
<dbReference type="Gene3D" id="3.30.310.80">
    <property type="entry name" value="Kinase associated domain 1, KA1"/>
    <property type="match status" value="1"/>
</dbReference>
<feature type="compositionally biased region" description="Basic and acidic residues" evidence="1">
    <location>
        <begin position="149"/>
        <end position="163"/>
    </location>
</feature>